<evidence type="ECO:0000259" key="3">
    <source>
        <dbReference type="SMART" id="SM00822"/>
    </source>
</evidence>
<dbReference type="NCBIfam" id="NF009466">
    <property type="entry name" value="PRK12826.1-2"/>
    <property type="match status" value="1"/>
</dbReference>
<dbReference type="InterPro" id="IPR002347">
    <property type="entry name" value="SDR_fam"/>
</dbReference>
<dbReference type="EMBL" id="AP018664">
    <property type="protein sequence ID" value="BBD99651.1"/>
    <property type="molecule type" value="Genomic_DNA"/>
</dbReference>
<sequence length="249" mass="25904">MDLGIQDRVAFVTGAAGGIGARAAEMLAEEGALVAIGDINPDAAEAEAARLRDTGFTAIAVQVDVASAASVDQAVAAVSQALAPVDILVNNAGFTRDKRIGRMEESDWDSVVDVVLKGAFLCTKSVLPGMIEKKWGRIVNISSRAYLGNPGQANYSSAKAGLLGLTRSMALENGRYNITVNAVAPGIIDTAAVRNLPHFEKIRTNAEASLPLPRLGRVEDVAAAIVFLASEQAGYITGDVVHVSGGRYG</sequence>
<dbReference type="Gene3D" id="3.40.50.720">
    <property type="entry name" value="NAD(P)-binding Rossmann-like Domain"/>
    <property type="match status" value="1"/>
</dbReference>
<dbReference type="SUPFAM" id="SSF51735">
    <property type="entry name" value="NAD(P)-binding Rossmann-fold domains"/>
    <property type="match status" value="1"/>
</dbReference>
<protein>
    <submittedName>
        <fullName evidence="4">3-oxoacyl-ACP reductase FabG</fullName>
    </submittedName>
</protein>
<dbReference type="AlphaFoldDB" id="A0A494W5X8"/>
<dbReference type="KEGG" id="sami:SAMIE_1031520"/>
<dbReference type="RefSeq" id="WP_066700554.1">
    <property type="nucleotide sequence ID" value="NZ_AP018664.1"/>
</dbReference>
<name>A0A494W5X8_9SPHN</name>
<dbReference type="GO" id="GO:0016491">
    <property type="term" value="F:oxidoreductase activity"/>
    <property type="evidence" value="ECO:0007669"/>
    <property type="project" value="UniProtKB-KW"/>
</dbReference>
<evidence type="ECO:0000256" key="2">
    <source>
        <dbReference type="ARBA" id="ARBA00023002"/>
    </source>
</evidence>
<keyword evidence="5" id="KW-1185">Reference proteome</keyword>
<gene>
    <name evidence="4" type="ORF">SAMIE_1031520</name>
</gene>
<dbReference type="PANTHER" id="PTHR42879:SF2">
    <property type="entry name" value="3-OXOACYL-[ACYL-CARRIER-PROTEIN] REDUCTASE FABG"/>
    <property type="match status" value="1"/>
</dbReference>
<dbReference type="PROSITE" id="PS00061">
    <property type="entry name" value="ADH_SHORT"/>
    <property type="match status" value="1"/>
</dbReference>
<evidence type="ECO:0000256" key="1">
    <source>
        <dbReference type="ARBA" id="ARBA00006484"/>
    </source>
</evidence>
<organism evidence="4 5">
    <name type="scientific">Sphingobium amiense</name>
    <dbReference type="NCBI Taxonomy" id="135719"/>
    <lineage>
        <taxon>Bacteria</taxon>
        <taxon>Pseudomonadati</taxon>
        <taxon>Pseudomonadota</taxon>
        <taxon>Alphaproteobacteria</taxon>
        <taxon>Sphingomonadales</taxon>
        <taxon>Sphingomonadaceae</taxon>
        <taxon>Sphingobium</taxon>
    </lineage>
</organism>
<dbReference type="InterPro" id="IPR020904">
    <property type="entry name" value="Sc_DH/Rdtase_CS"/>
</dbReference>
<proteinExistence type="inferred from homology"/>
<dbReference type="PANTHER" id="PTHR42879">
    <property type="entry name" value="3-OXOACYL-(ACYL-CARRIER-PROTEIN) REDUCTASE"/>
    <property type="match status" value="1"/>
</dbReference>
<dbReference type="PRINTS" id="PR00081">
    <property type="entry name" value="GDHRDH"/>
</dbReference>
<dbReference type="InterPro" id="IPR036291">
    <property type="entry name" value="NAD(P)-bd_dom_sf"/>
</dbReference>
<dbReference type="InterPro" id="IPR057326">
    <property type="entry name" value="KR_dom"/>
</dbReference>
<reference evidence="4 5" key="1">
    <citation type="submission" date="2018-05" db="EMBL/GenBank/DDBJ databases">
        <title>Complete Genome Sequence of the Nonylphenol-Degrading Bacterium Sphingobium amiense DSM 16289T.</title>
        <authorList>
            <person name="Ootsuka M."/>
            <person name="Nishizawa T."/>
            <person name="Ohta H."/>
        </authorList>
    </citation>
    <scope>NUCLEOTIDE SEQUENCE [LARGE SCALE GENOMIC DNA]</scope>
    <source>
        <strain evidence="4 5">DSM 16289</strain>
    </source>
</reference>
<accession>A0A494W5X8</accession>
<feature type="domain" description="Ketoreductase" evidence="3">
    <location>
        <begin position="8"/>
        <end position="190"/>
    </location>
</feature>
<dbReference type="GO" id="GO:0032787">
    <property type="term" value="P:monocarboxylic acid metabolic process"/>
    <property type="evidence" value="ECO:0007669"/>
    <property type="project" value="UniProtKB-ARBA"/>
</dbReference>
<dbReference type="FunFam" id="3.40.50.720:FF:000173">
    <property type="entry name" value="3-oxoacyl-[acyl-carrier protein] reductase"/>
    <property type="match status" value="1"/>
</dbReference>
<keyword evidence="2" id="KW-0560">Oxidoreductase</keyword>
<evidence type="ECO:0000313" key="5">
    <source>
        <dbReference type="Proteomes" id="UP000279959"/>
    </source>
</evidence>
<dbReference type="SMART" id="SM00822">
    <property type="entry name" value="PKS_KR"/>
    <property type="match status" value="1"/>
</dbReference>
<dbReference type="Pfam" id="PF13561">
    <property type="entry name" value="adh_short_C2"/>
    <property type="match status" value="1"/>
</dbReference>
<dbReference type="PRINTS" id="PR00080">
    <property type="entry name" value="SDRFAMILY"/>
</dbReference>
<evidence type="ECO:0000313" key="4">
    <source>
        <dbReference type="EMBL" id="BBD99651.1"/>
    </source>
</evidence>
<dbReference type="InterPro" id="IPR050259">
    <property type="entry name" value="SDR"/>
</dbReference>
<comment type="similarity">
    <text evidence="1">Belongs to the short-chain dehydrogenases/reductases (SDR) family.</text>
</comment>
<dbReference type="Proteomes" id="UP000279959">
    <property type="component" value="Chromosome"/>
</dbReference>